<dbReference type="InterPro" id="IPR003795">
    <property type="entry name" value="DUF192"/>
</dbReference>
<keyword evidence="1" id="KW-0812">Transmembrane</keyword>
<dbReference type="Gene3D" id="2.60.120.1140">
    <property type="entry name" value="Protein of unknown function DUF192"/>
    <property type="match status" value="1"/>
</dbReference>
<dbReference type="InterPro" id="IPR038695">
    <property type="entry name" value="Saro_0823-like_sf"/>
</dbReference>
<reference evidence="2 3" key="1">
    <citation type="journal article" date="2020" name="ISME J.">
        <title>Comparative genomics reveals insights into cyanobacterial evolution and habitat adaptation.</title>
        <authorList>
            <person name="Chen M.Y."/>
            <person name="Teng W.K."/>
            <person name="Zhao L."/>
            <person name="Hu C.X."/>
            <person name="Zhou Y.K."/>
            <person name="Han B.P."/>
            <person name="Song L.R."/>
            <person name="Shu W.S."/>
        </authorList>
    </citation>
    <scope>NUCLEOTIDE SEQUENCE [LARGE SCALE GENOMIC DNA]</scope>
    <source>
        <strain evidence="2 3">FACHB-3921</strain>
    </source>
</reference>
<dbReference type="EMBL" id="JACJQL010000063">
    <property type="protein sequence ID" value="MBD2254722.1"/>
    <property type="molecule type" value="Genomic_DNA"/>
</dbReference>
<dbReference type="Pfam" id="PF02643">
    <property type="entry name" value="DUF192"/>
    <property type="match status" value="1"/>
</dbReference>
<dbReference type="RefSeq" id="WP_190571087.1">
    <property type="nucleotide sequence ID" value="NZ_JACJQL010000063.1"/>
</dbReference>
<evidence type="ECO:0000313" key="3">
    <source>
        <dbReference type="Proteomes" id="UP000621307"/>
    </source>
</evidence>
<gene>
    <name evidence="2" type="ORF">H6G14_26150</name>
</gene>
<comment type="caution">
    <text evidence="2">The sequence shown here is derived from an EMBL/GenBank/DDBJ whole genome shotgun (WGS) entry which is preliminary data.</text>
</comment>
<dbReference type="PANTHER" id="PTHR37953">
    <property type="entry name" value="UPF0127 PROTEIN MJ1496"/>
    <property type="match status" value="1"/>
</dbReference>
<protein>
    <submittedName>
        <fullName evidence="2">DUF192 domain-containing protein</fullName>
    </submittedName>
</protein>
<keyword evidence="1" id="KW-0472">Membrane</keyword>
<feature type="transmembrane region" description="Helical" evidence="1">
    <location>
        <begin position="17"/>
        <end position="38"/>
    </location>
</feature>
<evidence type="ECO:0000313" key="2">
    <source>
        <dbReference type="EMBL" id="MBD2254722.1"/>
    </source>
</evidence>
<dbReference type="PANTHER" id="PTHR37953:SF1">
    <property type="entry name" value="UPF0127 PROTEIN MJ1496"/>
    <property type="match status" value="1"/>
</dbReference>
<evidence type="ECO:0000256" key="1">
    <source>
        <dbReference type="SAM" id="Phobius"/>
    </source>
</evidence>
<keyword evidence="1" id="KW-1133">Transmembrane helix</keyword>
<keyword evidence="3" id="KW-1185">Reference proteome</keyword>
<name>A0ABR8BNA8_9NOSO</name>
<organism evidence="2 3">
    <name type="scientific">Nostoc parmelioides FACHB-3921</name>
    <dbReference type="NCBI Taxonomy" id="2692909"/>
    <lineage>
        <taxon>Bacteria</taxon>
        <taxon>Bacillati</taxon>
        <taxon>Cyanobacteriota</taxon>
        <taxon>Cyanophyceae</taxon>
        <taxon>Nostocales</taxon>
        <taxon>Nostocaceae</taxon>
        <taxon>Nostoc</taxon>
    </lineage>
</organism>
<accession>A0ABR8BNA8</accession>
<sequence>MQVQIAKDFNISIVKSLKVIGCFAGISIIVGTLTLTFVTSRPQSLPIRYKLIRNNHTFYLEYATSLTQIKKGLKYRSHLERDRGMLFNLGREVKNAGFWMYKVKIPLDIIFLYQGSVTKVVHNALPCPQQPCLIYTAPVATHVLELPSGSAKLTNIKISEKLNFSEQQ</sequence>
<dbReference type="Proteomes" id="UP000621307">
    <property type="component" value="Unassembled WGS sequence"/>
</dbReference>
<proteinExistence type="predicted"/>